<dbReference type="SMART" id="SM00043">
    <property type="entry name" value="CY"/>
    <property type="match status" value="1"/>
</dbReference>
<dbReference type="CDD" id="cd00042">
    <property type="entry name" value="CY"/>
    <property type="match status" value="1"/>
</dbReference>
<dbReference type="PROSITE" id="PS00287">
    <property type="entry name" value="CYSTATIN"/>
    <property type="match status" value="1"/>
</dbReference>
<evidence type="ECO:0000256" key="2">
    <source>
        <dbReference type="ARBA" id="ARBA00022704"/>
    </source>
</evidence>
<feature type="domain" description="Cystatin" evidence="3">
    <location>
        <begin position="82"/>
        <end position="171"/>
    </location>
</feature>
<evidence type="ECO:0000313" key="4">
    <source>
        <dbReference type="EMBL" id="KAK7262100.1"/>
    </source>
</evidence>
<dbReference type="Pfam" id="PF16845">
    <property type="entry name" value="SQAPI"/>
    <property type="match status" value="1"/>
</dbReference>
<keyword evidence="2" id="KW-0789">Thiol protease inhibitor</keyword>
<dbReference type="Gene3D" id="3.10.450.10">
    <property type="match status" value="1"/>
</dbReference>
<dbReference type="InterPro" id="IPR000010">
    <property type="entry name" value="Cystatin_dom"/>
</dbReference>
<dbReference type="Proteomes" id="UP001359559">
    <property type="component" value="Unassembled WGS sequence"/>
</dbReference>
<dbReference type="AlphaFoldDB" id="A0AAN9ET42"/>
<proteinExistence type="predicted"/>
<protein>
    <recommendedName>
        <fullName evidence="3">Cystatin domain-containing protein</fullName>
    </recommendedName>
</protein>
<keyword evidence="5" id="KW-1185">Reference proteome</keyword>
<accession>A0AAN9ET42</accession>
<gene>
    <name evidence="4" type="ORF">RJT34_29660</name>
</gene>
<dbReference type="EMBL" id="JAYKXN010000008">
    <property type="protein sequence ID" value="KAK7262100.1"/>
    <property type="molecule type" value="Genomic_DNA"/>
</dbReference>
<evidence type="ECO:0000259" key="3">
    <source>
        <dbReference type="SMART" id="SM00043"/>
    </source>
</evidence>
<dbReference type="GO" id="GO:0004869">
    <property type="term" value="F:cysteine-type endopeptidase inhibitor activity"/>
    <property type="evidence" value="ECO:0007669"/>
    <property type="project" value="UniProtKB-KW"/>
</dbReference>
<keyword evidence="1" id="KW-0646">Protease inhibitor</keyword>
<dbReference type="PANTHER" id="PTHR47364:SF2">
    <property type="entry name" value="CYSTEINE PROTEINASE INHIBITOR 5"/>
    <property type="match status" value="1"/>
</dbReference>
<comment type="caution">
    <text evidence="4">The sequence shown here is derived from an EMBL/GenBank/DDBJ whole genome shotgun (WGS) entry which is preliminary data.</text>
</comment>
<evidence type="ECO:0000256" key="1">
    <source>
        <dbReference type="ARBA" id="ARBA00022690"/>
    </source>
</evidence>
<dbReference type="InterPro" id="IPR046350">
    <property type="entry name" value="Cystatin_sf"/>
</dbReference>
<dbReference type="PANTHER" id="PTHR47364">
    <property type="entry name" value="CYSTEINE PROTEINASE INHIBITOR 5"/>
    <property type="match status" value="1"/>
</dbReference>
<name>A0AAN9ET42_CLITE</name>
<reference evidence="4 5" key="1">
    <citation type="submission" date="2024-01" db="EMBL/GenBank/DDBJ databases">
        <title>The genomes of 5 underutilized Papilionoideae crops provide insights into root nodulation and disease resistance.</title>
        <authorList>
            <person name="Yuan L."/>
        </authorList>
    </citation>
    <scope>NUCLEOTIDE SEQUENCE [LARGE SCALE GENOMIC DNA]</scope>
    <source>
        <strain evidence="4">LY-2023</strain>
        <tissue evidence="4">Leaf</tissue>
    </source>
</reference>
<dbReference type="SUPFAM" id="SSF54403">
    <property type="entry name" value="Cystatin/monellin"/>
    <property type="match status" value="1"/>
</dbReference>
<sequence>MSAGGCKSRPQDSLVRIRYYIIYFRLGVISRAKPLAVWRNGCHLNPSALQTSNFSKLESMMKMEFLLVLLVLVSFAVARKEGLVGGWSRIKNINDPQVTEIADFAVSEYDKRSGAKLKLVKVIKGDTQVVAGTNFRLVLSASDGSSANNYEAVVWDKPWQHYRNLTSFTPLHT</sequence>
<dbReference type="InterPro" id="IPR018073">
    <property type="entry name" value="Prot_inh_cystat_CS"/>
</dbReference>
<organism evidence="4 5">
    <name type="scientific">Clitoria ternatea</name>
    <name type="common">Butterfly pea</name>
    <dbReference type="NCBI Taxonomy" id="43366"/>
    <lineage>
        <taxon>Eukaryota</taxon>
        <taxon>Viridiplantae</taxon>
        <taxon>Streptophyta</taxon>
        <taxon>Embryophyta</taxon>
        <taxon>Tracheophyta</taxon>
        <taxon>Spermatophyta</taxon>
        <taxon>Magnoliopsida</taxon>
        <taxon>eudicotyledons</taxon>
        <taxon>Gunneridae</taxon>
        <taxon>Pentapetalae</taxon>
        <taxon>rosids</taxon>
        <taxon>fabids</taxon>
        <taxon>Fabales</taxon>
        <taxon>Fabaceae</taxon>
        <taxon>Papilionoideae</taxon>
        <taxon>50 kb inversion clade</taxon>
        <taxon>NPAAA clade</taxon>
        <taxon>indigoferoid/millettioid clade</taxon>
        <taxon>Phaseoleae</taxon>
        <taxon>Clitoria</taxon>
    </lineage>
</organism>
<evidence type="ECO:0000313" key="5">
    <source>
        <dbReference type="Proteomes" id="UP001359559"/>
    </source>
</evidence>